<dbReference type="OrthoDB" id="9804333at2"/>
<dbReference type="InterPro" id="IPR004013">
    <property type="entry name" value="PHP_dom"/>
</dbReference>
<dbReference type="GO" id="GO:0035312">
    <property type="term" value="F:5'-3' DNA exonuclease activity"/>
    <property type="evidence" value="ECO:0007669"/>
    <property type="project" value="TreeGrafter"/>
</dbReference>
<dbReference type="SMART" id="SM00481">
    <property type="entry name" value="POLIIIAc"/>
    <property type="match status" value="1"/>
</dbReference>
<dbReference type="InterPro" id="IPR052018">
    <property type="entry name" value="PHP_domain"/>
</dbReference>
<dbReference type="Gene3D" id="3.20.20.140">
    <property type="entry name" value="Metal-dependent hydrolases"/>
    <property type="match status" value="1"/>
</dbReference>
<reference evidence="3" key="1">
    <citation type="submission" date="2016-10" db="EMBL/GenBank/DDBJ databases">
        <title>Comparative genomics uncovers the prolific and rare metabolic potential of the cyanobacterial genus Moorea.</title>
        <authorList>
            <person name="Leao T."/>
            <person name="Castelao G."/>
            <person name="Korobeynikov A."/>
            <person name="Monroe E.A."/>
            <person name="Podell S."/>
            <person name="Glukhov E."/>
            <person name="Allen E."/>
            <person name="Gerwick W.H."/>
            <person name="Gerwick L."/>
        </authorList>
    </citation>
    <scope>NUCLEOTIDE SEQUENCE [LARGE SCALE GENOMIC DNA]</scope>
    <source>
        <strain evidence="3">PAL-8-15-08-1</strain>
    </source>
</reference>
<evidence type="ECO:0000313" key="3">
    <source>
        <dbReference type="Proteomes" id="UP000177870"/>
    </source>
</evidence>
<protein>
    <submittedName>
        <fullName evidence="2">Phosphatase</fullName>
    </submittedName>
</protein>
<dbReference type="AlphaFoldDB" id="A0A1D8U0G5"/>
<gene>
    <name evidence="2" type="ORF">BJP34_31075</name>
</gene>
<evidence type="ECO:0000313" key="2">
    <source>
        <dbReference type="EMBL" id="AOX03294.1"/>
    </source>
</evidence>
<sequence length="236" mass="25953">MVVNIAQGSASPKIAAKNQQALRQVWETIEPDSCPYRYNFHMHTIYSDGKLKPEELIKQAITIGLKGLAITDHHSVSGYQVAQACIEKWQQESSFCDSLPQFWTGVEITANLLNDDVHILGYAFDPEHPSLKRYFTGIAPTGNDAEAGAVIDAIHQAGGLAVLAHPARYRKSADELIAAIANLGIDGVETYYAYTNPEPWKPSPKQTKLVLQLSATYNLFNTCGTDTHGLSLLKRI</sequence>
<dbReference type="PANTHER" id="PTHR42924:SF3">
    <property type="entry name" value="POLYMERASE_HISTIDINOL PHOSPHATASE N-TERMINAL DOMAIN-CONTAINING PROTEIN"/>
    <property type="match status" value="1"/>
</dbReference>
<dbReference type="EMBL" id="CP017599">
    <property type="protein sequence ID" value="AOX03294.1"/>
    <property type="molecule type" value="Genomic_DNA"/>
</dbReference>
<dbReference type="STRING" id="1458985.BJP34_31075"/>
<evidence type="ECO:0000259" key="1">
    <source>
        <dbReference type="SMART" id="SM00481"/>
    </source>
</evidence>
<accession>A0A1D8U0G5</accession>
<organism evidence="2 3">
    <name type="scientific">Moorena producens PAL-8-15-08-1</name>
    <dbReference type="NCBI Taxonomy" id="1458985"/>
    <lineage>
        <taxon>Bacteria</taxon>
        <taxon>Bacillati</taxon>
        <taxon>Cyanobacteriota</taxon>
        <taxon>Cyanophyceae</taxon>
        <taxon>Coleofasciculales</taxon>
        <taxon>Coleofasciculaceae</taxon>
        <taxon>Moorena</taxon>
    </lineage>
</organism>
<name>A0A1D8U0G5_9CYAN</name>
<feature type="domain" description="Polymerase/histidinol phosphatase N-terminal" evidence="1">
    <location>
        <begin position="38"/>
        <end position="112"/>
    </location>
</feature>
<dbReference type="InterPro" id="IPR016195">
    <property type="entry name" value="Pol/histidinol_Pase-like"/>
</dbReference>
<dbReference type="CDD" id="cd07438">
    <property type="entry name" value="PHP_HisPPase_AMP"/>
    <property type="match status" value="1"/>
</dbReference>
<dbReference type="RefSeq" id="WP_070395677.1">
    <property type="nucleotide sequence ID" value="NZ_CP017599.1"/>
</dbReference>
<proteinExistence type="predicted"/>
<dbReference type="GO" id="GO:0004534">
    <property type="term" value="F:5'-3' RNA exonuclease activity"/>
    <property type="evidence" value="ECO:0007669"/>
    <property type="project" value="TreeGrafter"/>
</dbReference>
<dbReference type="PANTHER" id="PTHR42924">
    <property type="entry name" value="EXONUCLEASE"/>
    <property type="match status" value="1"/>
</dbReference>
<dbReference type="SUPFAM" id="SSF89550">
    <property type="entry name" value="PHP domain-like"/>
    <property type="match status" value="1"/>
</dbReference>
<dbReference type="InterPro" id="IPR003141">
    <property type="entry name" value="Pol/His_phosphatase_N"/>
</dbReference>
<dbReference type="KEGG" id="mpro:BJP34_31075"/>
<dbReference type="Pfam" id="PF02811">
    <property type="entry name" value="PHP"/>
    <property type="match status" value="1"/>
</dbReference>
<dbReference type="Proteomes" id="UP000177870">
    <property type="component" value="Chromosome"/>
</dbReference>